<evidence type="ECO:0000256" key="2">
    <source>
        <dbReference type="ARBA" id="ARBA00005745"/>
    </source>
</evidence>
<sequence length="359" mass="40439">MNIFQRARYHFLRHSFSGKRRKPFYEVLRFLLENDKADAEAFRMIGDVYTDFGLHWHPYSELVEDCLQALRDNRPGQQLQDALARWIPAEEAALLGAGRKGKTLSVALEQSERLIDVRGRILQQVIFASTYPALFVVLFGAMMVINTVKIVPTLSKMSDPATWSGALGVMNSMAEFTTQWGLVCGISFAGLFAVVLWSLPRWTGRIRQFADRFMPWSLYSDLQGAVFLMNVAALLEAGLPEIDVLKTLRKTASPWLRERLDATIAGINRGNSLGRALRYSGFNFPSRQSANYLSLLGKGDGASLLISRYADRALDEIIARVKRRANTARGLSMLLILLFFGLMGSMAFEIQEMSRMPMH</sequence>
<evidence type="ECO:0000256" key="5">
    <source>
        <dbReference type="ARBA" id="ARBA00022989"/>
    </source>
</evidence>
<dbReference type="PANTHER" id="PTHR30012:SF0">
    <property type="entry name" value="TYPE II SECRETION SYSTEM PROTEIN F-RELATED"/>
    <property type="match status" value="1"/>
</dbReference>
<dbReference type="Gene3D" id="1.20.81.30">
    <property type="entry name" value="Type II secretion system (T2SS), domain F"/>
    <property type="match status" value="2"/>
</dbReference>
<evidence type="ECO:0000256" key="6">
    <source>
        <dbReference type="ARBA" id="ARBA00023136"/>
    </source>
</evidence>
<dbReference type="Pfam" id="PF00482">
    <property type="entry name" value="T2SSF"/>
    <property type="match status" value="2"/>
</dbReference>
<comment type="caution">
    <text evidence="9">The sequence shown here is derived from an EMBL/GenBank/DDBJ whole genome shotgun (WGS) entry which is preliminary data.</text>
</comment>
<dbReference type="EMBL" id="AAIPPN010000005">
    <property type="protein sequence ID" value="ECG8066753.1"/>
    <property type="molecule type" value="Genomic_DNA"/>
</dbReference>
<keyword evidence="3" id="KW-1003">Cell membrane</keyword>
<dbReference type="PANTHER" id="PTHR30012">
    <property type="entry name" value="GENERAL SECRETION PATHWAY PROTEIN"/>
    <property type="match status" value="1"/>
</dbReference>
<proteinExistence type="inferred from homology"/>
<protein>
    <submittedName>
        <fullName evidence="9">Pilus assembly protein PilR</fullName>
    </submittedName>
</protein>
<feature type="transmembrane region" description="Helical" evidence="7">
    <location>
        <begin position="330"/>
        <end position="348"/>
    </location>
</feature>
<feature type="transmembrane region" description="Helical" evidence="7">
    <location>
        <begin position="180"/>
        <end position="199"/>
    </location>
</feature>
<evidence type="ECO:0000256" key="3">
    <source>
        <dbReference type="ARBA" id="ARBA00022475"/>
    </source>
</evidence>
<feature type="transmembrane region" description="Helical" evidence="7">
    <location>
        <begin position="125"/>
        <end position="145"/>
    </location>
</feature>
<feature type="domain" description="Type II secretion system protein GspF" evidence="8">
    <location>
        <begin position="40"/>
        <end position="152"/>
    </location>
</feature>
<evidence type="ECO:0000256" key="4">
    <source>
        <dbReference type="ARBA" id="ARBA00022692"/>
    </source>
</evidence>
<comment type="similarity">
    <text evidence="2">Belongs to the GSP F family.</text>
</comment>
<dbReference type="AlphaFoldDB" id="A0A5Y2ZXI3"/>
<evidence type="ECO:0000256" key="1">
    <source>
        <dbReference type="ARBA" id="ARBA00004651"/>
    </source>
</evidence>
<dbReference type="InterPro" id="IPR003004">
    <property type="entry name" value="GspF/PilC"/>
</dbReference>
<keyword evidence="6 7" id="KW-0472">Membrane</keyword>
<evidence type="ECO:0000256" key="7">
    <source>
        <dbReference type="SAM" id="Phobius"/>
    </source>
</evidence>
<accession>A0A5Y2ZXI3</accession>
<gene>
    <name evidence="9" type="ORF">FNG02_14845</name>
</gene>
<dbReference type="GO" id="GO:0005886">
    <property type="term" value="C:plasma membrane"/>
    <property type="evidence" value="ECO:0007669"/>
    <property type="project" value="UniProtKB-SubCell"/>
</dbReference>
<evidence type="ECO:0000313" key="9">
    <source>
        <dbReference type="EMBL" id="ECG8066753.1"/>
    </source>
</evidence>
<feature type="domain" description="Type II secretion system protein GspF" evidence="8">
    <location>
        <begin position="227"/>
        <end position="343"/>
    </location>
</feature>
<dbReference type="InterPro" id="IPR042094">
    <property type="entry name" value="T2SS_GspF_sf"/>
</dbReference>
<keyword evidence="4 7" id="KW-0812">Transmembrane</keyword>
<keyword evidence="5 7" id="KW-1133">Transmembrane helix</keyword>
<dbReference type="InterPro" id="IPR018076">
    <property type="entry name" value="T2SS_GspF_dom"/>
</dbReference>
<comment type="subcellular location">
    <subcellularLocation>
        <location evidence="1">Cell membrane</location>
        <topology evidence="1">Multi-pass membrane protein</topology>
    </subcellularLocation>
</comment>
<name>A0A5Y2ZXI3_SALER</name>
<reference evidence="9" key="1">
    <citation type="submission" date="2019-07" db="EMBL/GenBank/DDBJ databases">
        <authorList>
            <consortium name="PulseNet: The National Subtyping Network for Foodborne Disease Surveillance"/>
            <person name="Tarr C.L."/>
            <person name="Trees E."/>
            <person name="Katz L.S."/>
            <person name="Carleton-Romer H.A."/>
            <person name="Stroika S."/>
            <person name="Kucerova Z."/>
            <person name="Roache K.F."/>
            <person name="Sabol A.L."/>
            <person name="Besser J."/>
            <person name="Gerner-Smidt P."/>
        </authorList>
    </citation>
    <scope>NUCLEOTIDE SEQUENCE</scope>
    <source>
        <strain evidence="9">PNUSAS081329</strain>
    </source>
</reference>
<organism evidence="9">
    <name type="scientific">Salmonella enterica</name>
    <name type="common">Salmonella choleraesuis</name>
    <dbReference type="NCBI Taxonomy" id="28901"/>
    <lineage>
        <taxon>Bacteria</taxon>
        <taxon>Pseudomonadati</taxon>
        <taxon>Pseudomonadota</taxon>
        <taxon>Gammaproteobacteria</taxon>
        <taxon>Enterobacterales</taxon>
        <taxon>Enterobacteriaceae</taxon>
        <taxon>Salmonella</taxon>
    </lineage>
</organism>
<evidence type="ECO:0000259" key="8">
    <source>
        <dbReference type="Pfam" id="PF00482"/>
    </source>
</evidence>